<dbReference type="RefSeq" id="WP_158220734.1">
    <property type="nucleotide sequence ID" value="NZ_BSPO01000002.1"/>
</dbReference>
<keyword evidence="3" id="KW-1185">Reference proteome</keyword>
<evidence type="ECO:0000313" key="2">
    <source>
        <dbReference type="EMBL" id="GLS82737.1"/>
    </source>
</evidence>
<organism evidence="2 3">
    <name type="scientific">Paraferrimonas haliotis</name>
    <dbReference type="NCBI Taxonomy" id="2013866"/>
    <lineage>
        <taxon>Bacteria</taxon>
        <taxon>Pseudomonadati</taxon>
        <taxon>Pseudomonadota</taxon>
        <taxon>Gammaproteobacteria</taxon>
        <taxon>Alteromonadales</taxon>
        <taxon>Ferrimonadaceae</taxon>
        <taxon>Paraferrimonas</taxon>
    </lineage>
</organism>
<dbReference type="SUPFAM" id="SSF55729">
    <property type="entry name" value="Acyl-CoA N-acyltransferases (Nat)"/>
    <property type="match status" value="1"/>
</dbReference>
<sequence length="212" mass="24211">MIQANTTSPLTAAYLTPEEFRVAASLLFGAYQDDPIFLQALASEDRLTYEKRLRLAIREELAELWVQKQPLIGLFQDNKLIAIAGLAQGDFRLGDQRFWNWRLKMMLVAGWQSTQALINKEQRLFESLPPGDCVMLQFIAVAKQHQGAGVGKHLLRVIEQWRVEQSQSLQLTVYTTTDTQRKLFNDSGYRFHKKVQIGNVEGELLVCDKLGE</sequence>
<accession>A0AA37TR20</accession>
<protein>
    <submittedName>
        <fullName evidence="2">N-acetyltransferase GCN5</fullName>
    </submittedName>
</protein>
<dbReference type="AlphaFoldDB" id="A0AA37TR20"/>
<reference evidence="2 3" key="1">
    <citation type="journal article" date="2014" name="Int. J. Syst. Evol. Microbiol.">
        <title>Complete genome sequence of Corynebacterium casei LMG S-19264T (=DSM 44701T), isolated from a smear-ripened cheese.</title>
        <authorList>
            <consortium name="US DOE Joint Genome Institute (JGI-PGF)"/>
            <person name="Walter F."/>
            <person name="Albersmeier A."/>
            <person name="Kalinowski J."/>
            <person name="Ruckert C."/>
        </authorList>
    </citation>
    <scope>NUCLEOTIDE SEQUENCE [LARGE SCALE GENOMIC DNA]</scope>
    <source>
        <strain evidence="2 3">NBRC 112785</strain>
    </source>
</reference>
<proteinExistence type="predicted"/>
<dbReference type="EMBL" id="BSPO01000002">
    <property type="protein sequence ID" value="GLS82737.1"/>
    <property type="molecule type" value="Genomic_DNA"/>
</dbReference>
<comment type="caution">
    <text evidence="2">The sequence shown here is derived from an EMBL/GenBank/DDBJ whole genome shotgun (WGS) entry which is preliminary data.</text>
</comment>
<dbReference type="Proteomes" id="UP001157439">
    <property type="component" value="Unassembled WGS sequence"/>
</dbReference>
<name>A0AA37TR20_9GAMM</name>
<gene>
    <name evidence="2" type="ORF">GCM10007894_07140</name>
</gene>
<evidence type="ECO:0000313" key="3">
    <source>
        <dbReference type="Proteomes" id="UP001157439"/>
    </source>
</evidence>
<dbReference type="CDD" id="cd04301">
    <property type="entry name" value="NAT_SF"/>
    <property type="match status" value="1"/>
</dbReference>
<dbReference type="Pfam" id="PF00583">
    <property type="entry name" value="Acetyltransf_1"/>
    <property type="match status" value="1"/>
</dbReference>
<feature type="domain" description="N-acetyltransferase" evidence="1">
    <location>
        <begin position="71"/>
        <end position="184"/>
    </location>
</feature>
<dbReference type="InterPro" id="IPR000182">
    <property type="entry name" value="GNAT_dom"/>
</dbReference>
<dbReference type="Gene3D" id="3.40.630.30">
    <property type="match status" value="1"/>
</dbReference>
<evidence type="ECO:0000259" key="1">
    <source>
        <dbReference type="Pfam" id="PF00583"/>
    </source>
</evidence>
<dbReference type="InterPro" id="IPR016181">
    <property type="entry name" value="Acyl_CoA_acyltransferase"/>
</dbReference>
<dbReference type="GO" id="GO:0016747">
    <property type="term" value="F:acyltransferase activity, transferring groups other than amino-acyl groups"/>
    <property type="evidence" value="ECO:0007669"/>
    <property type="project" value="InterPro"/>
</dbReference>